<dbReference type="PANTHER" id="PTHR11224">
    <property type="entry name" value="MAKORIN-RELATED"/>
    <property type="match status" value="1"/>
</dbReference>
<reference evidence="13 14" key="1">
    <citation type="journal article" date="2018" name="Nat. Ecol. Evol.">
        <title>Shark genomes provide insights into elasmobranch evolution and the origin of vertebrates.</title>
        <authorList>
            <person name="Hara Y"/>
            <person name="Yamaguchi K"/>
            <person name="Onimaru K"/>
            <person name="Kadota M"/>
            <person name="Koyanagi M"/>
            <person name="Keeley SD"/>
            <person name="Tatsumi K"/>
            <person name="Tanaka K"/>
            <person name="Motone F"/>
            <person name="Kageyama Y"/>
            <person name="Nozu R"/>
            <person name="Adachi N"/>
            <person name="Nishimura O"/>
            <person name="Nakagawa R"/>
            <person name="Tanegashima C"/>
            <person name="Kiyatake I"/>
            <person name="Matsumoto R"/>
            <person name="Murakumo K"/>
            <person name="Nishida K"/>
            <person name="Terakita A"/>
            <person name="Kuratani S"/>
            <person name="Sato K"/>
            <person name="Hyodo S Kuraku.S."/>
        </authorList>
    </citation>
    <scope>NUCLEOTIDE SEQUENCE [LARGE SCALE GENOMIC DNA]</scope>
</reference>
<sequence>MERRLNQAGTIKGRCGYANPLSQVERKPWSLKLSYRRNFVCGVCKWGHSCYYSHDLSMLKSSQICKHYLNGFCFYGSGCRYQHIRPTTGWFDGNRRGSEPALQLRAGGSSQSYHDVEYSDPRDCARNRRSSAPAVHQVPGRFTQHSHAARCTVRSTAAENTWGRHGSETASFTQLGRNTERFGMRLEEHVEEDKENETPESSDRWALAAEFKPQQFQEHGCASTSQAAGPRHCMPGCVNSKPQTEKPKNLPSSQSVDQLSKDSAFEISKDIVCGICMEKVYEKTPARDRCFAILPDCNHAFCVTCIKKWRESKGFTNNVIKACPECRVVATYFIPCKYWVVDEQKRKLVEKFRAEKRKIHCKFFLRSNGKCPFKSECIYLHEFPEGYRPTQYRQRRQRDNVEAAVILTNEFA</sequence>
<evidence type="ECO:0000256" key="5">
    <source>
        <dbReference type="ARBA" id="ARBA00022737"/>
    </source>
</evidence>
<evidence type="ECO:0000313" key="14">
    <source>
        <dbReference type="Proteomes" id="UP000288216"/>
    </source>
</evidence>
<keyword evidence="7" id="KW-0833">Ubl conjugation pathway</keyword>
<proteinExistence type="predicted"/>
<feature type="zinc finger region" description="C3H1-type" evidence="9">
    <location>
        <begin position="355"/>
        <end position="384"/>
    </location>
</feature>
<dbReference type="GO" id="GO:0008270">
    <property type="term" value="F:zinc ion binding"/>
    <property type="evidence" value="ECO:0007669"/>
    <property type="project" value="UniProtKB-KW"/>
</dbReference>
<dbReference type="Proteomes" id="UP000288216">
    <property type="component" value="Unassembled WGS sequence"/>
</dbReference>
<feature type="domain" description="C3H1-type" evidence="12">
    <location>
        <begin position="355"/>
        <end position="384"/>
    </location>
</feature>
<dbReference type="PROSITE" id="PS00518">
    <property type="entry name" value="ZF_RING_1"/>
    <property type="match status" value="1"/>
</dbReference>
<evidence type="ECO:0000259" key="11">
    <source>
        <dbReference type="PROSITE" id="PS50089"/>
    </source>
</evidence>
<dbReference type="SUPFAM" id="SSF90229">
    <property type="entry name" value="CCCH zinc finger"/>
    <property type="match status" value="1"/>
</dbReference>
<evidence type="ECO:0000256" key="10">
    <source>
        <dbReference type="SAM" id="MobiDB-lite"/>
    </source>
</evidence>
<organism evidence="13 14">
    <name type="scientific">Scyliorhinus torazame</name>
    <name type="common">Cloudy catshark</name>
    <name type="synonym">Catulus torazame</name>
    <dbReference type="NCBI Taxonomy" id="75743"/>
    <lineage>
        <taxon>Eukaryota</taxon>
        <taxon>Metazoa</taxon>
        <taxon>Chordata</taxon>
        <taxon>Craniata</taxon>
        <taxon>Vertebrata</taxon>
        <taxon>Chondrichthyes</taxon>
        <taxon>Elasmobranchii</taxon>
        <taxon>Galeomorphii</taxon>
        <taxon>Galeoidea</taxon>
        <taxon>Carcharhiniformes</taxon>
        <taxon>Scyliorhinidae</taxon>
        <taxon>Scyliorhinus</taxon>
    </lineage>
</organism>
<name>A0A401P4I3_SCYTO</name>
<evidence type="ECO:0000259" key="12">
    <source>
        <dbReference type="PROSITE" id="PS50103"/>
    </source>
</evidence>
<dbReference type="SMART" id="SM00356">
    <property type="entry name" value="ZnF_C3H1"/>
    <property type="match status" value="2"/>
</dbReference>
<evidence type="ECO:0000256" key="3">
    <source>
        <dbReference type="ARBA" id="ARBA00022679"/>
    </source>
</evidence>
<dbReference type="SMART" id="SM00184">
    <property type="entry name" value="RING"/>
    <property type="match status" value="1"/>
</dbReference>
<dbReference type="InterPro" id="IPR013083">
    <property type="entry name" value="Znf_RING/FYVE/PHD"/>
</dbReference>
<dbReference type="STRING" id="75743.A0A401P4I3"/>
<evidence type="ECO:0000256" key="1">
    <source>
        <dbReference type="ARBA" id="ARBA00000900"/>
    </source>
</evidence>
<dbReference type="InterPro" id="IPR001841">
    <property type="entry name" value="Znf_RING"/>
</dbReference>
<dbReference type="AlphaFoldDB" id="A0A401P4I3"/>
<comment type="caution">
    <text evidence="13">The sequence shown here is derived from an EMBL/GenBank/DDBJ whole genome shotgun (WGS) entry which is preliminary data.</text>
</comment>
<dbReference type="PANTHER" id="PTHR11224:SF39">
    <property type="entry name" value="RING-TYPE E3 UBIQUITIN TRANSFERASE"/>
    <property type="match status" value="1"/>
</dbReference>
<evidence type="ECO:0000256" key="2">
    <source>
        <dbReference type="ARBA" id="ARBA00012483"/>
    </source>
</evidence>
<dbReference type="PROSITE" id="PS50089">
    <property type="entry name" value="ZF_RING_2"/>
    <property type="match status" value="1"/>
</dbReference>
<evidence type="ECO:0000256" key="7">
    <source>
        <dbReference type="ARBA" id="ARBA00022786"/>
    </source>
</evidence>
<dbReference type="PROSITE" id="PS50103">
    <property type="entry name" value="ZF_C3H1"/>
    <property type="match status" value="2"/>
</dbReference>
<accession>A0A401P4I3</accession>
<dbReference type="Gene3D" id="3.30.40.10">
    <property type="entry name" value="Zinc/RING finger domain, C3HC4 (zinc finger)"/>
    <property type="match status" value="1"/>
</dbReference>
<keyword evidence="3" id="KW-0808">Transferase</keyword>
<dbReference type="SUPFAM" id="SSF57850">
    <property type="entry name" value="RING/U-box"/>
    <property type="match status" value="1"/>
</dbReference>
<dbReference type="InterPro" id="IPR018957">
    <property type="entry name" value="Znf_C3HC4_RING-type"/>
</dbReference>
<dbReference type="GO" id="GO:0061630">
    <property type="term" value="F:ubiquitin protein ligase activity"/>
    <property type="evidence" value="ECO:0007669"/>
    <property type="project" value="UniProtKB-EC"/>
</dbReference>
<keyword evidence="5" id="KW-0677">Repeat</keyword>
<feature type="domain" description="RING-type" evidence="11">
    <location>
        <begin position="273"/>
        <end position="327"/>
    </location>
</feature>
<evidence type="ECO:0000256" key="6">
    <source>
        <dbReference type="ARBA" id="ARBA00022771"/>
    </source>
</evidence>
<feature type="region of interest" description="Disordered" evidence="10">
    <location>
        <begin position="225"/>
        <end position="257"/>
    </location>
</feature>
<dbReference type="InterPro" id="IPR045072">
    <property type="entry name" value="MKRN-like"/>
</dbReference>
<dbReference type="OMA" id="CLQCIMT"/>
<feature type="domain" description="C3H1-type" evidence="12">
    <location>
        <begin position="59"/>
        <end position="86"/>
    </location>
</feature>
<dbReference type="EMBL" id="BFAA01007177">
    <property type="protein sequence ID" value="GCB68041.1"/>
    <property type="molecule type" value="Genomic_DNA"/>
</dbReference>
<feature type="zinc finger region" description="C3H1-type" evidence="9">
    <location>
        <begin position="59"/>
        <end position="86"/>
    </location>
</feature>
<evidence type="ECO:0000256" key="9">
    <source>
        <dbReference type="PROSITE-ProRule" id="PRU00723"/>
    </source>
</evidence>
<dbReference type="FunFam" id="3.30.40.10:FF:000117">
    <property type="entry name" value="Probable E3 ubiquitin-protein ligase makorin-1"/>
    <property type="match status" value="1"/>
</dbReference>
<keyword evidence="14" id="KW-1185">Reference proteome</keyword>
<gene>
    <name evidence="13" type="ORF">scyTo_0013771</name>
</gene>
<comment type="catalytic activity">
    <reaction evidence="1">
        <text>S-ubiquitinyl-[E2 ubiquitin-conjugating enzyme]-L-cysteine + [acceptor protein]-L-lysine = [E2 ubiquitin-conjugating enzyme]-L-cysteine + N(6)-ubiquitinyl-[acceptor protein]-L-lysine.</text>
        <dbReference type="EC" id="2.3.2.27"/>
    </reaction>
</comment>
<dbReference type="InterPro" id="IPR000571">
    <property type="entry name" value="Znf_CCCH"/>
</dbReference>
<protein>
    <recommendedName>
        <fullName evidence="2">RING-type E3 ubiquitin transferase</fullName>
        <ecNumber evidence="2">2.3.2.27</ecNumber>
    </recommendedName>
</protein>
<dbReference type="EC" id="2.3.2.27" evidence="2"/>
<dbReference type="GO" id="GO:0000209">
    <property type="term" value="P:protein polyubiquitination"/>
    <property type="evidence" value="ECO:0007669"/>
    <property type="project" value="InterPro"/>
</dbReference>
<keyword evidence="6 9" id="KW-0863">Zinc-finger</keyword>
<keyword evidence="4 9" id="KW-0479">Metal-binding</keyword>
<evidence type="ECO:0000256" key="4">
    <source>
        <dbReference type="ARBA" id="ARBA00022723"/>
    </source>
</evidence>
<keyword evidence="8 9" id="KW-0862">Zinc</keyword>
<dbReference type="InterPro" id="IPR017907">
    <property type="entry name" value="Znf_RING_CS"/>
</dbReference>
<dbReference type="Gene3D" id="4.10.1000.10">
    <property type="entry name" value="Zinc finger, CCCH-type"/>
    <property type="match status" value="1"/>
</dbReference>
<evidence type="ECO:0000313" key="13">
    <source>
        <dbReference type="EMBL" id="GCB68041.1"/>
    </source>
</evidence>
<dbReference type="Pfam" id="PF00097">
    <property type="entry name" value="zf-C3HC4"/>
    <property type="match status" value="1"/>
</dbReference>
<evidence type="ECO:0000256" key="8">
    <source>
        <dbReference type="ARBA" id="ARBA00022833"/>
    </source>
</evidence>
<dbReference type="InterPro" id="IPR036855">
    <property type="entry name" value="Znf_CCCH_sf"/>
</dbReference>
<dbReference type="OrthoDB" id="250836at2759"/>